<evidence type="ECO:0000256" key="2">
    <source>
        <dbReference type="ARBA" id="ARBA00022448"/>
    </source>
</evidence>
<name>A0A3N2DQ46_9GAMM</name>
<feature type="transmembrane region" description="Helical" evidence="8">
    <location>
        <begin position="275"/>
        <end position="292"/>
    </location>
</feature>
<feature type="transmembrane region" description="Helical" evidence="8">
    <location>
        <begin position="298"/>
        <end position="322"/>
    </location>
</feature>
<dbReference type="EMBL" id="RKHR01000004">
    <property type="protein sequence ID" value="ROS01917.1"/>
    <property type="molecule type" value="Genomic_DNA"/>
</dbReference>
<feature type="transmembrane region" description="Helical" evidence="8">
    <location>
        <begin position="211"/>
        <end position="235"/>
    </location>
</feature>
<dbReference type="Proteomes" id="UP000275394">
    <property type="component" value="Unassembled WGS sequence"/>
</dbReference>
<evidence type="ECO:0000313" key="11">
    <source>
        <dbReference type="Proteomes" id="UP000275394"/>
    </source>
</evidence>
<evidence type="ECO:0000256" key="4">
    <source>
        <dbReference type="ARBA" id="ARBA00022519"/>
    </source>
</evidence>
<dbReference type="RefSeq" id="WP_123712668.1">
    <property type="nucleotide sequence ID" value="NZ_RKHR01000004.1"/>
</dbReference>
<evidence type="ECO:0000259" key="9">
    <source>
        <dbReference type="Pfam" id="PF12832"/>
    </source>
</evidence>
<gene>
    <name evidence="10" type="ORF">EDC56_2366</name>
</gene>
<comment type="subcellular location">
    <subcellularLocation>
        <location evidence="1">Cell inner membrane</location>
        <topology evidence="1">Multi-pass membrane protein</topology>
    </subcellularLocation>
</comment>
<keyword evidence="11" id="KW-1185">Reference proteome</keyword>
<evidence type="ECO:0000256" key="8">
    <source>
        <dbReference type="SAM" id="Phobius"/>
    </source>
</evidence>
<dbReference type="InterPro" id="IPR036259">
    <property type="entry name" value="MFS_trans_sf"/>
</dbReference>
<keyword evidence="7 8" id="KW-0472">Membrane</keyword>
<dbReference type="PANTHER" id="PTHR23522">
    <property type="entry name" value="BLL5896 PROTEIN"/>
    <property type="match status" value="1"/>
</dbReference>
<reference evidence="10 11" key="1">
    <citation type="submission" date="2018-11" db="EMBL/GenBank/DDBJ databases">
        <title>Genomic Encyclopedia of Type Strains, Phase IV (KMG-IV): sequencing the most valuable type-strain genomes for metagenomic binning, comparative biology and taxonomic classification.</title>
        <authorList>
            <person name="Goeker M."/>
        </authorList>
    </citation>
    <scope>NUCLEOTIDE SEQUENCE [LARGE SCALE GENOMIC DNA]</scope>
    <source>
        <strain evidence="10 11">DSM 100316</strain>
    </source>
</reference>
<protein>
    <submittedName>
        <fullName evidence="10">PPP family 3-phenylpropionic acid transporter</fullName>
    </submittedName>
</protein>
<proteinExistence type="predicted"/>
<evidence type="ECO:0000256" key="5">
    <source>
        <dbReference type="ARBA" id="ARBA00022692"/>
    </source>
</evidence>
<dbReference type="GO" id="GO:0015528">
    <property type="term" value="F:lactose:proton symporter activity"/>
    <property type="evidence" value="ECO:0007669"/>
    <property type="project" value="TreeGrafter"/>
</dbReference>
<feature type="transmembrane region" description="Helical" evidence="8">
    <location>
        <begin position="139"/>
        <end position="157"/>
    </location>
</feature>
<dbReference type="InterPro" id="IPR026032">
    <property type="entry name" value="HcaT-like"/>
</dbReference>
<keyword evidence="5 8" id="KW-0812">Transmembrane</keyword>
<evidence type="ECO:0000256" key="7">
    <source>
        <dbReference type="ARBA" id="ARBA00023136"/>
    </source>
</evidence>
<accession>A0A3N2DQ46</accession>
<sequence>MLNCRPSLWMSTYQFTFWFAYGVYLPFRGLWLEKLGVTDADIGMLVGFGLTARCIINITFTPLFHKVEHLIPFLRYSMFFSLLGFIAFIWVGTIESNFWVLAFLLILFNLAIGPAVAVSDAISNYYARDKQLDYGYTRLWGAVALTLASSCMGWVIKNYGVDIVPIMGAVGLGVTLLSTLMKPTVAMTYKHNQATTGKINILKVLRCKDTLLFITIASLLEGSHGGYYFFSAIYWQDAGIDSDTIGYLWSLSTISVIVFYFISRKAFSNWSVKNLFKLAAATVVVRWGLMAVSTDLPVLIICQILHGITFSGTILSSVRYVEENRKHNYMALQSLYHAIPAGFALALVSAACGWLMHHSDINIFWFMAAMGVPCLFLSVRTPNPNNNKPVRYSPESPTTI</sequence>
<dbReference type="GO" id="GO:0030395">
    <property type="term" value="F:lactose binding"/>
    <property type="evidence" value="ECO:0007669"/>
    <property type="project" value="TreeGrafter"/>
</dbReference>
<feature type="domain" description="Major facilitator superfamily associated" evidence="9">
    <location>
        <begin position="9"/>
        <end position="364"/>
    </location>
</feature>
<feature type="transmembrane region" description="Helical" evidence="8">
    <location>
        <begin position="362"/>
        <end position="379"/>
    </location>
</feature>
<keyword evidence="2" id="KW-0813">Transport</keyword>
<keyword evidence="4" id="KW-0997">Cell inner membrane</keyword>
<dbReference type="OrthoDB" id="9150135at2"/>
<dbReference type="SUPFAM" id="SSF103473">
    <property type="entry name" value="MFS general substrate transporter"/>
    <property type="match status" value="1"/>
</dbReference>
<keyword evidence="6 8" id="KW-1133">Transmembrane helix</keyword>
<dbReference type="InterPro" id="IPR024989">
    <property type="entry name" value="MFS_assoc_dom"/>
</dbReference>
<dbReference type="Pfam" id="PF12832">
    <property type="entry name" value="MFS_1_like"/>
    <property type="match status" value="1"/>
</dbReference>
<feature type="transmembrane region" description="Helical" evidence="8">
    <location>
        <begin position="163"/>
        <end position="181"/>
    </location>
</feature>
<comment type="caution">
    <text evidence="10">The sequence shown here is derived from an EMBL/GenBank/DDBJ whole genome shotgun (WGS) entry which is preliminary data.</text>
</comment>
<feature type="transmembrane region" description="Helical" evidence="8">
    <location>
        <begin position="334"/>
        <end position="356"/>
    </location>
</feature>
<dbReference type="NCBIfam" id="NF037955">
    <property type="entry name" value="mfs"/>
    <property type="match status" value="1"/>
</dbReference>
<evidence type="ECO:0000313" key="10">
    <source>
        <dbReference type="EMBL" id="ROS01917.1"/>
    </source>
</evidence>
<evidence type="ECO:0000256" key="3">
    <source>
        <dbReference type="ARBA" id="ARBA00022475"/>
    </source>
</evidence>
<dbReference type="AlphaFoldDB" id="A0A3N2DQ46"/>
<organism evidence="10 11">
    <name type="scientific">Sinobacterium caligoides</name>
    <dbReference type="NCBI Taxonomy" id="933926"/>
    <lineage>
        <taxon>Bacteria</taxon>
        <taxon>Pseudomonadati</taxon>
        <taxon>Pseudomonadota</taxon>
        <taxon>Gammaproteobacteria</taxon>
        <taxon>Cellvibrionales</taxon>
        <taxon>Spongiibacteraceae</taxon>
        <taxon>Sinobacterium</taxon>
    </lineage>
</organism>
<feature type="transmembrane region" description="Helical" evidence="8">
    <location>
        <begin position="12"/>
        <end position="30"/>
    </location>
</feature>
<dbReference type="PIRSF" id="PIRSF004925">
    <property type="entry name" value="HcaT"/>
    <property type="match status" value="1"/>
</dbReference>
<feature type="transmembrane region" description="Helical" evidence="8">
    <location>
        <begin position="98"/>
        <end position="118"/>
    </location>
</feature>
<evidence type="ECO:0000256" key="6">
    <source>
        <dbReference type="ARBA" id="ARBA00022989"/>
    </source>
</evidence>
<feature type="transmembrane region" description="Helical" evidence="8">
    <location>
        <begin position="42"/>
        <end position="61"/>
    </location>
</feature>
<dbReference type="GO" id="GO:0005886">
    <property type="term" value="C:plasma membrane"/>
    <property type="evidence" value="ECO:0007669"/>
    <property type="project" value="UniProtKB-SubCell"/>
</dbReference>
<dbReference type="PANTHER" id="PTHR23522:SF10">
    <property type="entry name" value="3-PHENYLPROPIONIC ACID TRANSPORTER-RELATED"/>
    <property type="match status" value="1"/>
</dbReference>
<dbReference type="Gene3D" id="1.20.1250.20">
    <property type="entry name" value="MFS general substrate transporter like domains"/>
    <property type="match status" value="2"/>
</dbReference>
<dbReference type="NCBIfam" id="NF008346">
    <property type="entry name" value="PRK11128.1"/>
    <property type="match status" value="1"/>
</dbReference>
<keyword evidence="3" id="KW-1003">Cell membrane</keyword>
<feature type="transmembrane region" description="Helical" evidence="8">
    <location>
        <begin position="247"/>
        <end position="263"/>
    </location>
</feature>
<feature type="transmembrane region" description="Helical" evidence="8">
    <location>
        <begin position="73"/>
        <end position="92"/>
    </location>
</feature>
<evidence type="ECO:0000256" key="1">
    <source>
        <dbReference type="ARBA" id="ARBA00004429"/>
    </source>
</evidence>